<dbReference type="HOGENOM" id="CLU_008455_13_0_1"/>
<dbReference type="InterPro" id="IPR036259">
    <property type="entry name" value="MFS_trans_sf"/>
</dbReference>
<name>A0A067TQU8_GALM3</name>
<feature type="transmembrane region" description="Helical" evidence="5">
    <location>
        <begin position="492"/>
        <end position="514"/>
    </location>
</feature>
<dbReference type="EMBL" id="KL142367">
    <property type="protein sequence ID" value="KDR85575.1"/>
    <property type="molecule type" value="Genomic_DNA"/>
</dbReference>
<feature type="transmembrane region" description="Helical" evidence="5">
    <location>
        <begin position="138"/>
        <end position="160"/>
    </location>
</feature>
<dbReference type="PANTHER" id="PTHR23502">
    <property type="entry name" value="MAJOR FACILITATOR SUPERFAMILY"/>
    <property type="match status" value="1"/>
</dbReference>
<dbReference type="Proteomes" id="UP000027222">
    <property type="component" value="Unassembled WGS sequence"/>
</dbReference>
<feature type="transmembrane region" description="Helical" evidence="5">
    <location>
        <begin position="72"/>
        <end position="97"/>
    </location>
</feature>
<feature type="transmembrane region" description="Helical" evidence="5">
    <location>
        <begin position="400"/>
        <end position="419"/>
    </location>
</feature>
<dbReference type="GO" id="GO:0005886">
    <property type="term" value="C:plasma membrane"/>
    <property type="evidence" value="ECO:0007669"/>
    <property type="project" value="TreeGrafter"/>
</dbReference>
<gene>
    <name evidence="7" type="ORF">GALMADRAFT_132253</name>
</gene>
<dbReference type="Pfam" id="PF07690">
    <property type="entry name" value="MFS_1"/>
    <property type="match status" value="1"/>
</dbReference>
<feature type="transmembrane region" description="Helical" evidence="5">
    <location>
        <begin position="198"/>
        <end position="216"/>
    </location>
</feature>
<feature type="transmembrane region" description="Helical" evidence="5">
    <location>
        <begin position="109"/>
        <end position="126"/>
    </location>
</feature>
<dbReference type="Gene3D" id="1.20.1250.20">
    <property type="entry name" value="MFS general substrate transporter like domains"/>
    <property type="match status" value="1"/>
</dbReference>
<dbReference type="GO" id="GO:0022857">
    <property type="term" value="F:transmembrane transporter activity"/>
    <property type="evidence" value="ECO:0007669"/>
    <property type="project" value="InterPro"/>
</dbReference>
<feature type="transmembrane region" description="Helical" evidence="5">
    <location>
        <begin position="357"/>
        <end position="379"/>
    </location>
</feature>
<keyword evidence="3 5" id="KW-1133">Transmembrane helix</keyword>
<feature type="transmembrane region" description="Helical" evidence="5">
    <location>
        <begin position="172"/>
        <end position="191"/>
    </location>
</feature>
<protein>
    <recommendedName>
        <fullName evidence="6">Major facilitator superfamily (MFS) profile domain-containing protein</fullName>
    </recommendedName>
</protein>
<feature type="transmembrane region" description="Helical" evidence="5">
    <location>
        <begin position="459"/>
        <end position="480"/>
    </location>
</feature>
<feature type="transmembrane region" description="Helical" evidence="5">
    <location>
        <begin position="425"/>
        <end position="452"/>
    </location>
</feature>
<comment type="subcellular location">
    <subcellularLocation>
        <location evidence="1">Membrane</location>
        <topology evidence="1">Multi-pass membrane protein</topology>
    </subcellularLocation>
</comment>
<evidence type="ECO:0000313" key="8">
    <source>
        <dbReference type="Proteomes" id="UP000027222"/>
    </source>
</evidence>
<accession>A0A067TQU8</accession>
<dbReference type="PANTHER" id="PTHR23502:SF20">
    <property type="entry name" value="TRANSPORTER, PUTATIVE (AFU_ORTHOLOGUE AFUA_6G13880)-RELATED"/>
    <property type="match status" value="1"/>
</dbReference>
<evidence type="ECO:0000256" key="3">
    <source>
        <dbReference type="ARBA" id="ARBA00022989"/>
    </source>
</evidence>
<dbReference type="PROSITE" id="PS50850">
    <property type="entry name" value="MFS"/>
    <property type="match status" value="1"/>
</dbReference>
<evidence type="ECO:0000259" key="6">
    <source>
        <dbReference type="PROSITE" id="PS50850"/>
    </source>
</evidence>
<keyword evidence="8" id="KW-1185">Reference proteome</keyword>
<evidence type="ECO:0000256" key="1">
    <source>
        <dbReference type="ARBA" id="ARBA00004141"/>
    </source>
</evidence>
<evidence type="ECO:0000256" key="2">
    <source>
        <dbReference type="ARBA" id="ARBA00022692"/>
    </source>
</evidence>
<keyword evidence="2 5" id="KW-0812">Transmembrane</keyword>
<feature type="transmembrane region" description="Helical" evidence="5">
    <location>
        <begin position="315"/>
        <end position="337"/>
    </location>
</feature>
<reference evidence="8" key="1">
    <citation type="journal article" date="2014" name="Proc. Natl. Acad. Sci. U.S.A.">
        <title>Extensive sampling of basidiomycete genomes demonstrates inadequacy of the white-rot/brown-rot paradigm for wood decay fungi.</title>
        <authorList>
            <person name="Riley R."/>
            <person name="Salamov A.A."/>
            <person name="Brown D.W."/>
            <person name="Nagy L.G."/>
            <person name="Floudas D."/>
            <person name="Held B.W."/>
            <person name="Levasseur A."/>
            <person name="Lombard V."/>
            <person name="Morin E."/>
            <person name="Otillar R."/>
            <person name="Lindquist E.A."/>
            <person name="Sun H."/>
            <person name="LaButti K.M."/>
            <person name="Schmutz J."/>
            <person name="Jabbour D."/>
            <person name="Luo H."/>
            <person name="Baker S.E."/>
            <person name="Pisabarro A.G."/>
            <person name="Walton J.D."/>
            <person name="Blanchette R.A."/>
            <person name="Henrissat B."/>
            <person name="Martin F."/>
            <person name="Cullen D."/>
            <person name="Hibbett D.S."/>
            <person name="Grigoriev I.V."/>
        </authorList>
    </citation>
    <scope>NUCLEOTIDE SEQUENCE [LARGE SCALE GENOMIC DNA]</scope>
    <source>
        <strain evidence="8">CBS 339.88</strain>
    </source>
</reference>
<dbReference type="OrthoDB" id="5215911at2759"/>
<feature type="domain" description="Major facilitator superfamily (MFS) profile" evidence="6">
    <location>
        <begin position="73"/>
        <end position="541"/>
    </location>
</feature>
<organism evidence="7 8">
    <name type="scientific">Galerina marginata (strain CBS 339.88)</name>
    <dbReference type="NCBI Taxonomy" id="685588"/>
    <lineage>
        <taxon>Eukaryota</taxon>
        <taxon>Fungi</taxon>
        <taxon>Dikarya</taxon>
        <taxon>Basidiomycota</taxon>
        <taxon>Agaricomycotina</taxon>
        <taxon>Agaricomycetes</taxon>
        <taxon>Agaricomycetidae</taxon>
        <taxon>Agaricales</taxon>
        <taxon>Agaricineae</taxon>
        <taxon>Strophariaceae</taxon>
        <taxon>Galerina</taxon>
    </lineage>
</organism>
<feature type="transmembrane region" description="Helical" evidence="5">
    <location>
        <begin position="228"/>
        <end position="247"/>
    </location>
</feature>
<evidence type="ECO:0000256" key="4">
    <source>
        <dbReference type="ARBA" id="ARBA00023136"/>
    </source>
</evidence>
<dbReference type="InterPro" id="IPR011701">
    <property type="entry name" value="MFS"/>
</dbReference>
<sequence length="541" mass="59728">MAIGILEDKHIQNVPGTALLSDLGIVHGQQVKIDEAENLKRGTGTNRHIILIPQPSDDPNDPLNWPRWKKEACFWTLAFAASLDGALSPMVGPGYVLLSNQFGVSVDEVASSFGSVLLGLGCFMLFQNMLAAKFGHRIVYLGSVTLMFISCIWCAVSPNIASIKASRVFQGFGMSALQSLVASTIEQIYFVHERGSRTVIWSFAILSGITLGPLLYSYVIQNLSWQMGFWFVTIPLGLCVLLVYFFVPETTYFREEKALKKTGRDSEKQSIEDAKSSSDDIVIPQRKTYISQLKIWNGTFSNVNIAKLFFRPFPFLLSPVTWFIFVSHGMQTVWLSLMPICSSTIFTIEYNFDATQIGLTNLGGIVGIVLGTCITGPLTDWGTVWLARRNKGVYEPEFRIIFMATMLFGVFGYAGWAVGTTQNMPWIGAVACIAMANFSMVVAGSAAVTYLLDSHKENALHVLALSNFAKNMVLYGFTFFANGMIARRGVKVSLLILAACQAACWLASVPMYIYGKRVRSFISRHPEIFIIAAENEGAPKS</sequence>
<keyword evidence="4 5" id="KW-0472">Membrane</keyword>
<dbReference type="STRING" id="685588.A0A067TQU8"/>
<dbReference type="InterPro" id="IPR020846">
    <property type="entry name" value="MFS_dom"/>
</dbReference>
<dbReference type="AlphaFoldDB" id="A0A067TQU8"/>
<proteinExistence type="predicted"/>
<evidence type="ECO:0000313" key="7">
    <source>
        <dbReference type="EMBL" id="KDR85575.1"/>
    </source>
</evidence>
<evidence type="ECO:0000256" key="5">
    <source>
        <dbReference type="SAM" id="Phobius"/>
    </source>
</evidence>
<dbReference type="SUPFAM" id="SSF103473">
    <property type="entry name" value="MFS general substrate transporter"/>
    <property type="match status" value="1"/>
</dbReference>